<keyword evidence="3" id="KW-1185">Reference proteome</keyword>
<gene>
    <name evidence="2" type="ORF">AMTR_s00091p00105580</name>
</gene>
<feature type="compositionally biased region" description="Polar residues" evidence="1">
    <location>
        <begin position="162"/>
        <end position="171"/>
    </location>
</feature>
<dbReference type="AlphaFoldDB" id="W1NZ25"/>
<protein>
    <submittedName>
        <fullName evidence="2">Uncharacterized protein</fullName>
    </submittedName>
</protein>
<feature type="region of interest" description="Disordered" evidence="1">
    <location>
        <begin position="152"/>
        <end position="172"/>
    </location>
</feature>
<accession>W1NZ25</accession>
<organism evidence="2 3">
    <name type="scientific">Amborella trichopoda</name>
    <dbReference type="NCBI Taxonomy" id="13333"/>
    <lineage>
        <taxon>Eukaryota</taxon>
        <taxon>Viridiplantae</taxon>
        <taxon>Streptophyta</taxon>
        <taxon>Embryophyta</taxon>
        <taxon>Tracheophyta</taxon>
        <taxon>Spermatophyta</taxon>
        <taxon>Magnoliopsida</taxon>
        <taxon>Amborellales</taxon>
        <taxon>Amborellaceae</taxon>
        <taxon>Amborella</taxon>
    </lineage>
</organism>
<reference evidence="3" key="1">
    <citation type="journal article" date="2013" name="Science">
        <title>The Amborella genome and the evolution of flowering plants.</title>
        <authorList>
            <consortium name="Amborella Genome Project"/>
        </authorList>
    </citation>
    <scope>NUCLEOTIDE SEQUENCE [LARGE SCALE GENOMIC DNA]</scope>
</reference>
<evidence type="ECO:0000313" key="3">
    <source>
        <dbReference type="Proteomes" id="UP000017836"/>
    </source>
</evidence>
<evidence type="ECO:0000313" key="2">
    <source>
        <dbReference type="EMBL" id="ERN00614.1"/>
    </source>
</evidence>
<dbReference type="EMBL" id="KI394855">
    <property type="protein sequence ID" value="ERN00614.1"/>
    <property type="molecule type" value="Genomic_DNA"/>
</dbReference>
<sequence>MITQQKYQKQLSSFSPVKEGKSKNSKSLFVSIFRKLLCQGCVAPRKRIIADHRTHASIRKNSGHDSDQLTISDYGLRFRRVDWTQYKWASSPNGVPSVKRKVQRIADRFVWKPHPTRGSGKNHPCFFPMHRSGKNYFFDDFFSHRNFSDEDFEKDSGGSTGSNGQWASSPNHVPCVQTEVQGIADHFGSKPELATSEVMNLTALRPLETHRVNGVESDSDRSSDDDLFYICIGSPSPSSWSTP</sequence>
<dbReference type="Gramene" id="ERN00614">
    <property type="protein sequence ID" value="ERN00614"/>
    <property type="gene ID" value="AMTR_s00091p00105580"/>
</dbReference>
<name>W1NZ25_AMBTC</name>
<dbReference type="Proteomes" id="UP000017836">
    <property type="component" value="Unassembled WGS sequence"/>
</dbReference>
<evidence type="ECO:0000256" key="1">
    <source>
        <dbReference type="SAM" id="MobiDB-lite"/>
    </source>
</evidence>
<dbReference type="HOGENOM" id="CLU_075406_1_0_1"/>
<proteinExistence type="predicted"/>